<dbReference type="GO" id="GO:0005886">
    <property type="term" value="C:plasma membrane"/>
    <property type="evidence" value="ECO:0007669"/>
    <property type="project" value="TreeGrafter"/>
</dbReference>
<dbReference type="GO" id="GO:0035418">
    <property type="term" value="P:protein localization to synapse"/>
    <property type="evidence" value="ECO:0007669"/>
    <property type="project" value="TreeGrafter"/>
</dbReference>
<dbReference type="AlphaFoldDB" id="A0A0K2VFB1"/>
<dbReference type="GO" id="GO:0010494">
    <property type="term" value="C:cytoplasmic stress granule"/>
    <property type="evidence" value="ECO:0007669"/>
    <property type="project" value="TreeGrafter"/>
</dbReference>
<reference evidence="5" key="1">
    <citation type="submission" date="2014-05" db="EMBL/GenBank/DDBJ databases">
        <authorList>
            <person name="Chronopoulou M."/>
        </authorList>
    </citation>
    <scope>NUCLEOTIDE SEQUENCE</scope>
    <source>
        <tissue evidence="5">Whole organism</tissue>
    </source>
</reference>
<dbReference type="Gene3D" id="3.30.160.20">
    <property type="match status" value="4"/>
</dbReference>
<dbReference type="SUPFAM" id="SSF54768">
    <property type="entry name" value="dsRNA-binding domain-like"/>
    <property type="match status" value="3"/>
</dbReference>
<evidence type="ECO:0000313" key="5">
    <source>
        <dbReference type="EMBL" id="CDW48601.1"/>
    </source>
</evidence>
<evidence type="ECO:0000256" key="1">
    <source>
        <dbReference type="ARBA" id="ARBA00022884"/>
    </source>
</evidence>
<evidence type="ECO:0000256" key="3">
    <source>
        <dbReference type="SAM" id="MobiDB-lite"/>
    </source>
</evidence>
<sequence>MTSFSDWCYGYTPSSNYQSDGNGYGMYEENRTYYQENPTYYGANPPSNNNYQDNYSNNSTTYQKSPPNNFNQNNGSNIYQNNPMHNYQKYPNGPNNYQVKKTSSPVVNSTQSACARLHNYALQNNLLESYSTVNQNGGYVVTLTLGNQQFLGNGTNLKMAKEAAASQALRETSFIENDVQYKSSNSGTTATSQLHEIATKKGVNVEFKFIEPYNFKFKSSMRAWAKTDIMSSYKVHLKVASYDFYGQADHPQKAKHIASNEALAYVEALPDIPKAKTTVVDGLLEGKNVIMALNEIAMTNGLCPEWNMVSDQGLPHQRTFTWSLKLGDHEVVGTGSSKKVAKTTAANQMLNIIPEEWKKAVLEMDGKKKKKANKRKSGSASNNPDNSNKTEPEEEAAHPVKKANLSSPENPSLDKVTTPLKAEVPVKVEDNSTPLSATTDIAQLPSNLPIFEQITSSNPISCLYEYCKKAKFDDPVFECVSENVVETWLKGQQTLKKTEYNMKLIVKDKTYYESGSNKKLAKNNVATKAWNNIRAGID</sequence>
<dbReference type="GO" id="GO:0098964">
    <property type="term" value="P:anterograde dendritic transport of messenger ribonucleoprotein complex"/>
    <property type="evidence" value="ECO:0007669"/>
    <property type="project" value="TreeGrafter"/>
</dbReference>
<dbReference type="EMBL" id="HACA01031241">
    <property type="protein sequence ID" value="CDW48602.1"/>
    <property type="molecule type" value="Transcribed_RNA"/>
</dbReference>
<protein>
    <submittedName>
        <fullName evidence="5">Doublestranded RNAbinding protein Staufen homolog 2like [Metaseiulus occidentalis]</fullName>
    </submittedName>
</protein>
<feature type="compositionally biased region" description="Basic residues" evidence="3">
    <location>
        <begin position="367"/>
        <end position="377"/>
    </location>
</feature>
<dbReference type="GO" id="GO:0008298">
    <property type="term" value="P:intracellular mRNA localization"/>
    <property type="evidence" value="ECO:0007669"/>
    <property type="project" value="TreeGrafter"/>
</dbReference>
<dbReference type="OrthoDB" id="10037267at2759"/>
<proteinExistence type="predicted"/>
<dbReference type="EMBL" id="HACA01031240">
    <property type="protein sequence ID" value="CDW48601.1"/>
    <property type="molecule type" value="Transcribed_RNA"/>
</dbReference>
<dbReference type="SMART" id="SM00358">
    <property type="entry name" value="DSRM"/>
    <property type="match status" value="3"/>
</dbReference>
<organism evidence="5">
    <name type="scientific">Lepeophtheirus salmonis</name>
    <name type="common">Salmon louse</name>
    <name type="synonym">Caligus salmonis</name>
    <dbReference type="NCBI Taxonomy" id="72036"/>
    <lineage>
        <taxon>Eukaryota</taxon>
        <taxon>Metazoa</taxon>
        <taxon>Ecdysozoa</taxon>
        <taxon>Arthropoda</taxon>
        <taxon>Crustacea</taxon>
        <taxon>Multicrustacea</taxon>
        <taxon>Hexanauplia</taxon>
        <taxon>Copepoda</taxon>
        <taxon>Siphonostomatoida</taxon>
        <taxon>Caligidae</taxon>
        <taxon>Lepeophtheirus</taxon>
    </lineage>
</organism>
<accession>A0A0K2VFB1</accession>
<feature type="domain" description="DRBM" evidence="4">
    <location>
        <begin position="288"/>
        <end position="355"/>
    </location>
</feature>
<feature type="domain" description="DRBM" evidence="4">
    <location>
        <begin position="112"/>
        <end position="174"/>
    </location>
</feature>
<dbReference type="Pfam" id="PF00035">
    <property type="entry name" value="dsrm"/>
    <property type="match status" value="3"/>
</dbReference>
<feature type="region of interest" description="Disordered" evidence="3">
    <location>
        <begin position="365"/>
        <end position="420"/>
    </location>
</feature>
<dbReference type="FunFam" id="3.30.160.20:FF:000007">
    <property type="entry name" value="Double-stranded RNA-binding protein Staufen homolog 1"/>
    <property type="match status" value="1"/>
</dbReference>
<dbReference type="CDD" id="cd00048">
    <property type="entry name" value="DSRM_SF"/>
    <property type="match status" value="2"/>
</dbReference>
<evidence type="ECO:0000256" key="2">
    <source>
        <dbReference type="PROSITE-ProRule" id="PRU00266"/>
    </source>
</evidence>
<dbReference type="GO" id="GO:0043025">
    <property type="term" value="C:neuronal cell body"/>
    <property type="evidence" value="ECO:0007669"/>
    <property type="project" value="TreeGrafter"/>
</dbReference>
<evidence type="ECO:0000259" key="4">
    <source>
        <dbReference type="PROSITE" id="PS50137"/>
    </source>
</evidence>
<dbReference type="InterPro" id="IPR014720">
    <property type="entry name" value="dsRBD_dom"/>
</dbReference>
<dbReference type="GO" id="GO:0003725">
    <property type="term" value="F:double-stranded RNA binding"/>
    <property type="evidence" value="ECO:0007669"/>
    <property type="project" value="TreeGrafter"/>
</dbReference>
<dbReference type="PANTHER" id="PTHR46054:SF3">
    <property type="entry name" value="MATERNAL EFFECT PROTEIN STAUFEN"/>
    <property type="match status" value="1"/>
</dbReference>
<dbReference type="GO" id="GO:0003729">
    <property type="term" value="F:mRNA binding"/>
    <property type="evidence" value="ECO:0007669"/>
    <property type="project" value="TreeGrafter"/>
</dbReference>
<name>A0A0K2VFB1_LEPSM</name>
<dbReference type="InterPro" id="IPR051740">
    <property type="entry name" value="DRBM-containing_protein"/>
</dbReference>
<dbReference type="GO" id="GO:0007281">
    <property type="term" value="P:germ cell development"/>
    <property type="evidence" value="ECO:0007669"/>
    <property type="project" value="TreeGrafter"/>
</dbReference>
<feature type="compositionally biased region" description="Low complexity" evidence="3">
    <location>
        <begin position="44"/>
        <end position="68"/>
    </location>
</feature>
<feature type="region of interest" description="Disordered" evidence="3">
    <location>
        <begin position="36"/>
        <end position="68"/>
    </location>
</feature>
<dbReference type="PANTHER" id="PTHR46054">
    <property type="entry name" value="MATERNAL EFFECT PROTEIN STAUFEN"/>
    <property type="match status" value="1"/>
</dbReference>
<keyword evidence="1 2" id="KW-0694">RNA-binding</keyword>
<feature type="compositionally biased region" description="Basic and acidic residues" evidence="3">
    <location>
        <begin position="388"/>
        <end position="398"/>
    </location>
</feature>
<feature type="domain" description="DRBM" evidence="4">
    <location>
        <begin position="458"/>
        <end position="535"/>
    </location>
</feature>
<dbReference type="PROSITE" id="PS50137">
    <property type="entry name" value="DS_RBD"/>
    <property type="match status" value="3"/>
</dbReference>
<dbReference type="GO" id="GO:0032839">
    <property type="term" value="C:dendrite cytoplasm"/>
    <property type="evidence" value="ECO:0007669"/>
    <property type="project" value="GOC"/>
</dbReference>